<dbReference type="Proteomes" id="UP000235965">
    <property type="component" value="Unassembled WGS sequence"/>
</dbReference>
<dbReference type="AlphaFoldDB" id="A0A2J7PR97"/>
<evidence type="ECO:0000256" key="1">
    <source>
        <dbReference type="ARBA" id="ARBA00004123"/>
    </source>
</evidence>
<evidence type="ECO:0000256" key="3">
    <source>
        <dbReference type="ARBA" id="ARBA00022737"/>
    </source>
</evidence>
<evidence type="ECO:0000313" key="9">
    <source>
        <dbReference type="Proteomes" id="UP000235965"/>
    </source>
</evidence>
<dbReference type="PANTHER" id="PTHR17204">
    <property type="entry name" value="PRE-MRNA PROCESSING PROTEIN PRP39-RELATED"/>
    <property type="match status" value="1"/>
</dbReference>
<dbReference type="InterPro" id="IPR003107">
    <property type="entry name" value="HAT"/>
</dbReference>
<keyword evidence="3" id="KW-0677">Repeat</keyword>
<evidence type="ECO:0000313" key="8">
    <source>
        <dbReference type="EMBL" id="PNF18861.1"/>
    </source>
</evidence>
<feature type="compositionally biased region" description="Polar residues" evidence="7">
    <location>
        <begin position="299"/>
        <end position="308"/>
    </location>
</feature>
<dbReference type="GO" id="GO:0071004">
    <property type="term" value="C:U2-type prespliceosome"/>
    <property type="evidence" value="ECO:0007669"/>
    <property type="project" value="TreeGrafter"/>
</dbReference>
<evidence type="ECO:0000256" key="5">
    <source>
        <dbReference type="ARBA" id="ARBA00023242"/>
    </source>
</evidence>
<accession>A0A2J7PR97</accession>
<dbReference type="GO" id="GO:0000243">
    <property type="term" value="C:commitment complex"/>
    <property type="evidence" value="ECO:0007669"/>
    <property type="project" value="TreeGrafter"/>
</dbReference>
<dbReference type="Pfam" id="PF23240">
    <property type="entry name" value="HAT_PRP39_N"/>
    <property type="match status" value="1"/>
</dbReference>
<dbReference type="GO" id="GO:0000395">
    <property type="term" value="P:mRNA 5'-splice site recognition"/>
    <property type="evidence" value="ECO:0007669"/>
    <property type="project" value="TreeGrafter"/>
</dbReference>
<feature type="compositionally biased region" description="Acidic residues" evidence="7">
    <location>
        <begin position="225"/>
        <end position="235"/>
    </location>
</feature>
<organism evidence="8 9">
    <name type="scientific">Cryptotermes secundus</name>
    <dbReference type="NCBI Taxonomy" id="105785"/>
    <lineage>
        <taxon>Eukaryota</taxon>
        <taxon>Metazoa</taxon>
        <taxon>Ecdysozoa</taxon>
        <taxon>Arthropoda</taxon>
        <taxon>Hexapoda</taxon>
        <taxon>Insecta</taxon>
        <taxon>Pterygota</taxon>
        <taxon>Neoptera</taxon>
        <taxon>Polyneoptera</taxon>
        <taxon>Dictyoptera</taxon>
        <taxon>Blattodea</taxon>
        <taxon>Blattoidea</taxon>
        <taxon>Termitoidae</taxon>
        <taxon>Kalotermitidae</taxon>
        <taxon>Cryptotermitinae</taxon>
        <taxon>Cryptotermes</taxon>
    </lineage>
</organism>
<reference evidence="8 9" key="1">
    <citation type="submission" date="2017-12" db="EMBL/GenBank/DDBJ databases">
        <title>Hemimetabolous genomes reveal molecular basis of termite eusociality.</title>
        <authorList>
            <person name="Harrison M.C."/>
            <person name="Jongepier E."/>
            <person name="Robertson H.M."/>
            <person name="Arning N."/>
            <person name="Bitard-Feildel T."/>
            <person name="Chao H."/>
            <person name="Childers C.P."/>
            <person name="Dinh H."/>
            <person name="Doddapaneni H."/>
            <person name="Dugan S."/>
            <person name="Gowin J."/>
            <person name="Greiner C."/>
            <person name="Han Y."/>
            <person name="Hu H."/>
            <person name="Hughes D.S.T."/>
            <person name="Huylmans A.-K."/>
            <person name="Kemena C."/>
            <person name="Kremer L.P.M."/>
            <person name="Lee S.L."/>
            <person name="Lopez-Ezquerra A."/>
            <person name="Mallet L."/>
            <person name="Monroy-Kuhn J.M."/>
            <person name="Moser A."/>
            <person name="Murali S.C."/>
            <person name="Muzny D.M."/>
            <person name="Otani S."/>
            <person name="Piulachs M.-D."/>
            <person name="Poelchau M."/>
            <person name="Qu J."/>
            <person name="Schaub F."/>
            <person name="Wada-Katsumata A."/>
            <person name="Worley K.C."/>
            <person name="Xie Q."/>
            <person name="Ylla G."/>
            <person name="Poulsen M."/>
            <person name="Gibbs R.A."/>
            <person name="Schal C."/>
            <person name="Richards S."/>
            <person name="Belles X."/>
            <person name="Korb J."/>
            <person name="Bornberg-Bauer E."/>
        </authorList>
    </citation>
    <scope>NUCLEOTIDE SEQUENCE [LARGE SCALE GENOMIC DNA]</scope>
    <source>
        <tissue evidence="8">Whole body</tissue>
    </source>
</reference>
<dbReference type="OrthoDB" id="10265668at2759"/>
<evidence type="ECO:0000256" key="2">
    <source>
        <dbReference type="ARBA" id="ARBA00022664"/>
    </source>
</evidence>
<evidence type="ECO:0008006" key="10">
    <source>
        <dbReference type="Google" id="ProtNLM"/>
    </source>
</evidence>
<dbReference type="GO" id="GO:0005685">
    <property type="term" value="C:U1 snRNP"/>
    <property type="evidence" value="ECO:0007669"/>
    <property type="project" value="TreeGrafter"/>
</dbReference>
<keyword evidence="4" id="KW-0508">mRNA splicing</keyword>
<keyword evidence="2" id="KW-0507">mRNA processing</keyword>
<comment type="similarity">
    <text evidence="6">Belongs to the PRP39 family.</text>
</comment>
<comment type="subcellular location">
    <subcellularLocation>
        <location evidence="1">Nucleus</location>
    </subcellularLocation>
</comment>
<dbReference type="GO" id="GO:0030627">
    <property type="term" value="F:pre-mRNA 5'-splice site binding"/>
    <property type="evidence" value="ECO:0007669"/>
    <property type="project" value="TreeGrafter"/>
</dbReference>
<dbReference type="Gene3D" id="1.25.40.10">
    <property type="entry name" value="Tetratricopeptide repeat domain"/>
    <property type="match status" value="1"/>
</dbReference>
<name>A0A2J7PR97_9NEOP</name>
<evidence type="ECO:0000256" key="6">
    <source>
        <dbReference type="ARBA" id="ARBA00038019"/>
    </source>
</evidence>
<dbReference type="EMBL" id="NEVH01022633">
    <property type="protein sequence ID" value="PNF18861.1"/>
    <property type="molecule type" value="Genomic_DNA"/>
</dbReference>
<dbReference type="PANTHER" id="PTHR17204:SF5">
    <property type="entry name" value="PRE-MRNA-PROCESSING FACTOR 39"/>
    <property type="match status" value="1"/>
</dbReference>
<sequence>EEEEGDPGLEEENSNQSVDEREVPELEDSPPPTINVVLPSPIRSGLRVRSEVSSVDDSLEGSQGLSQEVPEDRDIQCIVSEERNISERSDDSVNEIYSEVTTEKKDPEEQMEVETDELLVVQEALPQEEMDVTDVKYNVEEMTVIDEVVDDGGQEERTETAGVNEIEGQDAVGETGDGESDFRTEPDTEMVSEDELPTESSKEPLETEAVSDEELPDPTATVDLPETEAVSEDELPPEKTDKKKKRAAAKQAASAGKKKARSSEAKKRKLLDGDTYDPSSPTSENSCDESPAAKRAAVSNASSGTQAKPVTKARKSLPELEKYWKAVKEDPSDFTGWTYLLQYVDQENDIEAAREAYDAFLSHYPYCYGYWRKYADYEKRKGNKEKCEEVRLKRFFERTVTYKLNINFSGNHHNHCWSVCW</sequence>
<feature type="region of interest" description="Disordered" evidence="7">
    <location>
        <begin position="1"/>
        <end position="71"/>
    </location>
</feature>
<proteinExistence type="inferred from homology"/>
<evidence type="ECO:0000256" key="4">
    <source>
        <dbReference type="ARBA" id="ARBA00023187"/>
    </source>
</evidence>
<comment type="caution">
    <text evidence="8">The sequence shown here is derived from an EMBL/GenBank/DDBJ whole genome shotgun (WGS) entry which is preliminary data.</text>
</comment>
<keyword evidence="9" id="KW-1185">Reference proteome</keyword>
<evidence type="ECO:0000256" key="7">
    <source>
        <dbReference type="SAM" id="MobiDB-lite"/>
    </source>
</evidence>
<keyword evidence="5" id="KW-0539">Nucleus</keyword>
<dbReference type="SMART" id="SM00386">
    <property type="entry name" value="HAT"/>
    <property type="match status" value="1"/>
</dbReference>
<feature type="compositionally biased region" description="Acidic residues" evidence="7">
    <location>
        <begin position="187"/>
        <end position="197"/>
    </location>
</feature>
<feature type="non-terminal residue" evidence="8">
    <location>
        <position position="1"/>
    </location>
</feature>
<feature type="compositionally biased region" description="Acidic residues" evidence="7">
    <location>
        <begin position="1"/>
        <end position="13"/>
    </location>
</feature>
<dbReference type="InterPro" id="IPR011990">
    <property type="entry name" value="TPR-like_helical_dom_sf"/>
</dbReference>
<dbReference type="SUPFAM" id="SSF48452">
    <property type="entry name" value="TPR-like"/>
    <property type="match status" value="1"/>
</dbReference>
<protein>
    <recommendedName>
        <fullName evidence="10">Pre-mRNA-processing factor 39</fullName>
    </recommendedName>
</protein>
<gene>
    <name evidence="8" type="ORF">B7P43_G01656</name>
</gene>
<feature type="region of interest" description="Disordered" evidence="7">
    <location>
        <begin position="146"/>
        <end position="313"/>
    </location>
</feature>